<organism evidence="1 2">
    <name type="scientific">Ornithinibacillus halotolerans</name>
    <dbReference type="NCBI Taxonomy" id="1274357"/>
    <lineage>
        <taxon>Bacteria</taxon>
        <taxon>Bacillati</taxon>
        <taxon>Bacillota</taxon>
        <taxon>Bacilli</taxon>
        <taxon>Bacillales</taxon>
        <taxon>Bacillaceae</taxon>
        <taxon>Ornithinibacillus</taxon>
    </lineage>
</organism>
<dbReference type="EMBL" id="BMEY01000011">
    <property type="protein sequence ID" value="GGA79795.1"/>
    <property type="molecule type" value="Genomic_DNA"/>
</dbReference>
<comment type="caution">
    <text evidence="1">The sequence shown here is derived from an EMBL/GenBank/DDBJ whole genome shotgun (WGS) entry which is preliminary data.</text>
</comment>
<dbReference type="AlphaFoldDB" id="A0A916WAA4"/>
<proteinExistence type="predicted"/>
<name>A0A916WAA4_9BACI</name>
<dbReference type="Proteomes" id="UP000613512">
    <property type="component" value="Unassembled WGS sequence"/>
</dbReference>
<protein>
    <submittedName>
        <fullName evidence="1">Uncharacterized protein</fullName>
    </submittedName>
</protein>
<reference evidence="1" key="1">
    <citation type="journal article" date="2014" name="Int. J. Syst. Evol. Microbiol.">
        <title>Complete genome sequence of Corynebacterium casei LMG S-19264T (=DSM 44701T), isolated from a smear-ripened cheese.</title>
        <authorList>
            <consortium name="US DOE Joint Genome Institute (JGI-PGF)"/>
            <person name="Walter F."/>
            <person name="Albersmeier A."/>
            <person name="Kalinowski J."/>
            <person name="Ruckert C."/>
        </authorList>
    </citation>
    <scope>NUCLEOTIDE SEQUENCE</scope>
    <source>
        <strain evidence="1">CGMCC 1.12408</strain>
    </source>
</reference>
<evidence type="ECO:0000313" key="2">
    <source>
        <dbReference type="Proteomes" id="UP000613512"/>
    </source>
</evidence>
<sequence>MGDKSFFNLVKTNIKVSASTPAPEIYCAFTFEYRGDIRSDQNHRGVYLAAGGW</sequence>
<accession>A0A916WAA4</accession>
<reference evidence="1" key="2">
    <citation type="submission" date="2020-09" db="EMBL/GenBank/DDBJ databases">
        <authorList>
            <person name="Sun Q."/>
            <person name="Zhou Y."/>
        </authorList>
    </citation>
    <scope>NUCLEOTIDE SEQUENCE</scope>
    <source>
        <strain evidence="1">CGMCC 1.12408</strain>
    </source>
</reference>
<evidence type="ECO:0000313" key="1">
    <source>
        <dbReference type="EMBL" id="GGA79795.1"/>
    </source>
</evidence>
<keyword evidence="2" id="KW-1185">Reference proteome</keyword>
<gene>
    <name evidence="1" type="ORF">GCM10008025_24010</name>
</gene>